<dbReference type="Proteomes" id="UP000818029">
    <property type="component" value="Chromosome A01"/>
</dbReference>
<dbReference type="PANTHER" id="PTHR33710">
    <property type="entry name" value="BNAC02G09200D PROTEIN"/>
    <property type="match status" value="1"/>
</dbReference>
<sequence>MDEFGDFLEELNLTDVKTYNGWFTWTNKRDGNRLVKERLDRFFIFNVIMEKMPFLTSHVRQSKSNYEAILLDTNRSKPKTKSIYHRVWFRYDIFWAKEQEARDIITSIWSKEECNPLEKMAMIRDKLDSWKYSVTLGLRIMLIRGKRD</sequence>
<organism evidence="1 2">
    <name type="scientific">Gossypium hirsutum</name>
    <name type="common">Upland cotton</name>
    <name type="synonym">Gossypium mexicanum</name>
    <dbReference type="NCBI Taxonomy" id="3635"/>
    <lineage>
        <taxon>Eukaryota</taxon>
        <taxon>Viridiplantae</taxon>
        <taxon>Streptophyta</taxon>
        <taxon>Embryophyta</taxon>
        <taxon>Tracheophyta</taxon>
        <taxon>Spermatophyta</taxon>
        <taxon>Magnoliopsida</taxon>
        <taxon>eudicotyledons</taxon>
        <taxon>Gunneridae</taxon>
        <taxon>Pentapetalae</taxon>
        <taxon>rosids</taxon>
        <taxon>malvids</taxon>
        <taxon>Malvales</taxon>
        <taxon>Malvaceae</taxon>
        <taxon>Malvoideae</taxon>
        <taxon>Gossypium</taxon>
    </lineage>
</organism>
<gene>
    <name evidence="2" type="primary">LOC107917346</name>
</gene>
<dbReference type="RefSeq" id="XP_016702191.1">
    <property type="nucleotide sequence ID" value="XM_016846702.1"/>
</dbReference>
<keyword evidence="1" id="KW-1185">Reference proteome</keyword>
<dbReference type="PaxDb" id="3635-A0A1U8KI13"/>
<evidence type="ECO:0000313" key="1">
    <source>
        <dbReference type="Proteomes" id="UP000818029"/>
    </source>
</evidence>
<dbReference type="GeneID" id="107917346"/>
<dbReference type="AlphaFoldDB" id="A0A1U8KI13"/>
<dbReference type="KEGG" id="ghi:107917346"/>
<evidence type="ECO:0008006" key="3">
    <source>
        <dbReference type="Google" id="ProtNLM"/>
    </source>
</evidence>
<proteinExistence type="predicted"/>
<name>A0A1U8KI13_GOSHI</name>
<reference evidence="2" key="2">
    <citation type="submission" date="2025-08" db="UniProtKB">
        <authorList>
            <consortium name="RefSeq"/>
        </authorList>
    </citation>
    <scope>IDENTIFICATION</scope>
</reference>
<protein>
    <recommendedName>
        <fullName evidence="3">Reverse transcriptase</fullName>
    </recommendedName>
</protein>
<evidence type="ECO:0000313" key="2">
    <source>
        <dbReference type="RefSeq" id="XP_016702191.1"/>
    </source>
</evidence>
<dbReference type="PANTHER" id="PTHR33710:SF64">
    <property type="entry name" value="ENDONUCLEASE_EXONUCLEASE_PHOSPHATASE DOMAIN-CONTAINING PROTEIN"/>
    <property type="match status" value="1"/>
</dbReference>
<reference evidence="1" key="1">
    <citation type="journal article" date="2020" name="Nat. Genet.">
        <title>Genomic diversifications of five Gossypium allopolyploid species and their impact on cotton improvement.</title>
        <authorList>
            <person name="Chen Z.J."/>
            <person name="Sreedasyam A."/>
            <person name="Ando A."/>
            <person name="Song Q."/>
            <person name="De Santiago L.M."/>
            <person name="Hulse-Kemp A.M."/>
            <person name="Ding M."/>
            <person name="Ye W."/>
            <person name="Kirkbride R.C."/>
            <person name="Jenkins J."/>
            <person name="Plott C."/>
            <person name="Lovell J."/>
            <person name="Lin Y.M."/>
            <person name="Vaughn R."/>
            <person name="Liu B."/>
            <person name="Simpson S."/>
            <person name="Scheffler B.E."/>
            <person name="Wen L."/>
            <person name="Saski C.A."/>
            <person name="Grover C.E."/>
            <person name="Hu G."/>
            <person name="Conover J.L."/>
            <person name="Carlson J.W."/>
            <person name="Shu S."/>
            <person name="Boston L.B."/>
            <person name="Williams M."/>
            <person name="Peterson D.G."/>
            <person name="McGee K."/>
            <person name="Jones D.C."/>
            <person name="Wendel J.F."/>
            <person name="Stelly D.M."/>
            <person name="Grimwood J."/>
            <person name="Schmutz J."/>
        </authorList>
    </citation>
    <scope>NUCLEOTIDE SEQUENCE [LARGE SCALE GENOMIC DNA]</scope>
    <source>
        <strain evidence="1">cv. TM-1</strain>
    </source>
</reference>
<accession>A0A1U8KI13</accession>